<gene>
    <name evidence="2" type="ORF">RMCFA_2430</name>
</gene>
<dbReference type="InterPro" id="IPR036086">
    <property type="entry name" value="ParB/Sulfiredoxin_sf"/>
</dbReference>
<accession>A0A117IEA0</accession>
<reference evidence="3" key="2">
    <citation type="submission" date="2016-02" db="EMBL/GenBank/DDBJ databases">
        <title>Draft genome sequence of five rapidly growing Mycobacterium species.</title>
        <authorList>
            <person name="Katahira K."/>
            <person name="Gotou Y."/>
            <person name="Iida K."/>
            <person name="Ogura Y."/>
            <person name="Hayashi T."/>
        </authorList>
    </citation>
    <scope>NUCLEOTIDE SEQUENCE [LARGE SCALE GENOMIC DNA]</scope>
    <source>
        <strain evidence="3">JCM6368</strain>
    </source>
</reference>
<comment type="caution">
    <text evidence="2">The sequence shown here is derived from an EMBL/GenBank/DDBJ whole genome shotgun (WGS) entry which is preliminary data.</text>
</comment>
<evidence type="ECO:0000313" key="2">
    <source>
        <dbReference type="EMBL" id="GAT02318.1"/>
    </source>
</evidence>
<name>A0A117IEA0_MYCFO</name>
<dbReference type="SUPFAM" id="SSF110849">
    <property type="entry name" value="ParB/Sulfiredoxin"/>
    <property type="match status" value="1"/>
</dbReference>
<sequence length="289" mass="31914">MSTPPADEPYLLAIPVADIFTDHTYQRPLDRRRAQAMAEAFDQRLLGVIEVSDRGTDQHPRYAVVEGQHRWAAVMLRDPNAAIAARVHSGLTIAEEAQLFLGIDVQRRRLTTWHRWKARRAQHDPDVAMIEATVARVGLRVDEAPKDGHVRCTAMLEKIARSRGGHALLRDSLKLLHDTWGPQIGAYDSALVGGMATFLDSFGDHEDFDCDNLVDALIDLTPDRVSFFAKAKKSSGKHGTGSLPKFVAITFHERYNMHRPAGSRLAMPSSFRGAPRESAAAEPPPATAA</sequence>
<dbReference type="AlphaFoldDB" id="A0A117IEA0"/>
<proteinExistence type="predicted"/>
<dbReference type="InterPro" id="IPR046681">
    <property type="entry name" value="DUF6551"/>
</dbReference>
<dbReference type="RefSeq" id="WP_061263508.1">
    <property type="nucleotide sequence ID" value="NZ_BCSZ01000022.1"/>
</dbReference>
<evidence type="ECO:0000256" key="1">
    <source>
        <dbReference type="SAM" id="MobiDB-lite"/>
    </source>
</evidence>
<evidence type="ECO:0008006" key="4">
    <source>
        <dbReference type="Google" id="ProtNLM"/>
    </source>
</evidence>
<protein>
    <recommendedName>
        <fullName evidence="4">ParB/Sulfiredoxin domain-containing protein</fullName>
    </recommendedName>
</protein>
<evidence type="ECO:0000313" key="3">
    <source>
        <dbReference type="Proteomes" id="UP000069705"/>
    </source>
</evidence>
<reference evidence="2 3" key="1">
    <citation type="journal article" date="2016" name="Genome Announc.">
        <title>Draft Genome Sequences of Five Rapidly Growing Mycobacterium Species, M. thermoresistibile, M. fortuitum subsp. acetamidolyticum, M. canariasense, M. brisbanense, and M. novocastrense.</title>
        <authorList>
            <person name="Katahira K."/>
            <person name="Ogura Y."/>
            <person name="Gotoh Y."/>
            <person name="Hayashi T."/>
        </authorList>
    </citation>
    <scope>NUCLEOTIDE SEQUENCE [LARGE SCALE GENOMIC DNA]</scope>
    <source>
        <strain evidence="2 3">JCM6368</strain>
    </source>
</reference>
<organism evidence="2 3">
    <name type="scientific">Mycolicibacterium fortuitum subsp. acetamidolyticum</name>
    <dbReference type="NCBI Taxonomy" id="144550"/>
    <lineage>
        <taxon>Bacteria</taxon>
        <taxon>Bacillati</taxon>
        <taxon>Actinomycetota</taxon>
        <taxon>Actinomycetes</taxon>
        <taxon>Mycobacteriales</taxon>
        <taxon>Mycobacteriaceae</taxon>
        <taxon>Mycolicibacterium</taxon>
    </lineage>
</organism>
<dbReference type="EMBL" id="BCSZ01000022">
    <property type="protein sequence ID" value="GAT02318.1"/>
    <property type="molecule type" value="Genomic_DNA"/>
</dbReference>
<dbReference type="Proteomes" id="UP000069705">
    <property type="component" value="Unassembled WGS sequence"/>
</dbReference>
<feature type="region of interest" description="Disordered" evidence="1">
    <location>
        <begin position="262"/>
        <end position="289"/>
    </location>
</feature>
<dbReference type="Pfam" id="PF20188">
    <property type="entry name" value="DUF6551"/>
    <property type="match status" value="1"/>
</dbReference>